<evidence type="ECO:0000256" key="4">
    <source>
        <dbReference type="PROSITE-ProRule" id="PRU00134"/>
    </source>
</evidence>
<evidence type="ECO:0000313" key="7">
    <source>
        <dbReference type="Proteomes" id="UP000663850"/>
    </source>
</evidence>
<dbReference type="AlphaFoldDB" id="A0A8H3C872"/>
<evidence type="ECO:0000256" key="3">
    <source>
        <dbReference type="ARBA" id="ARBA00022833"/>
    </source>
</evidence>
<accession>A0A8H3C872</accession>
<gene>
    <name evidence="6" type="ORF">RDB_LOCUS66638</name>
</gene>
<dbReference type="PANTHER" id="PTHR10237:SF15">
    <property type="entry name" value="LD37257P"/>
    <property type="match status" value="1"/>
</dbReference>
<evidence type="ECO:0000259" key="5">
    <source>
        <dbReference type="PROSITE" id="PS50865"/>
    </source>
</evidence>
<dbReference type="InterPro" id="IPR024119">
    <property type="entry name" value="TF_DEAF-1"/>
</dbReference>
<dbReference type="Proteomes" id="UP000663850">
    <property type="component" value="Unassembled WGS sequence"/>
</dbReference>
<dbReference type="GO" id="GO:0008270">
    <property type="term" value="F:zinc ion binding"/>
    <property type="evidence" value="ECO:0007669"/>
    <property type="project" value="UniProtKB-KW"/>
</dbReference>
<dbReference type="Pfam" id="PF14737">
    <property type="entry name" value="DUF4470"/>
    <property type="match status" value="1"/>
</dbReference>
<keyword evidence="1" id="KW-0479">Metal-binding</keyword>
<evidence type="ECO:0000256" key="1">
    <source>
        <dbReference type="ARBA" id="ARBA00022723"/>
    </source>
</evidence>
<evidence type="ECO:0000256" key="2">
    <source>
        <dbReference type="ARBA" id="ARBA00022771"/>
    </source>
</evidence>
<reference evidence="6" key="1">
    <citation type="submission" date="2021-01" db="EMBL/GenBank/DDBJ databases">
        <authorList>
            <person name="Kaushik A."/>
        </authorList>
    </citation>
    <scope>NUCLEOTIDE SEQUENCE</scope>
    <source>
        <strain evidence="6">Type strain: AG8-Rh-89/</strain>
    </source>
</reference>
<dbReference type="Gene3D" id="6.10.140.2220">
    <property type="match status" value="1"/>
</dbReference>
<keyword evidence="3" id="KW-0862">Zinc</keyword>
<dbReference type="EMBL" id="CAJMWZ010003431">
    <property type="protein sequence ID" value="CAE6474197.1"/>
    <property type="molecule type" value="Genomic_DNA"/>
</dbReference>
<dbReference type="PROSITE" id="PS50865">
    <property type="entry name" value="ZF_MYND_2"/>
    <property type="match status" value="1"/>
</dbReference>
<dbReference type="PROSITE" id="PS01360">
    <property type="entry name" value="ZF_MYND_1"/>
    <property type="match status" value="1"/>
</dbReference>
<dbReference type="GO" id="GO:0005634">
    <property type="term" value="C:nucleus"/>
    <property type="evidence" value="ECO:0007669"/>
    <property type="project" value="TreeGrafter"/>
</dbReference>
<dbReference type="PANTHER" id="PTHR10237">
    <property type="entry name" value="DEFORMED EPIDERMAL AUTOREGULATORY FACTOR 1 HOMOLOG SUPPRESSIN"/>
    <property type="match status" value="1"/>
</dbReference>
<dbReference type="Pfam" id="PF01753">
    <property type="entry name" value="zf-MYND"/>
    <property type="match status" value="1"/>
</dbReference>
<sequence length="1175" mass="132586">MAHPLCWPSSRTFDPLGHEAAISLTQDLSPEQSADILLLEQRNPQHILYTLSTDVTCPPVPRKFDLTCCDFEAAALARDIILFTLLEDGASPNHVWEIIYHLKLTEHALDLLVSHSQKLSELAESPITWRQSKYGSFIKMVDQASLSELRHIWTQYAEFPGLPFDRHEKLQKEFEEMSASAKTRRGVNPYLSHSAAGMWPDAVQAVNDQFTHYWVHGTTATTNKEIKKTTRLNPTFCYSAHGETFNVYDITFPVGYHFAPAFTPLVSDPVGPATSSAMAKAKQQFKAGCLAFQASRKADSIIFRYFVGDAVMFCHALALYNKTKNPHTGEFKSHWQAAPIDLTEHITSSPLAPDSFDIIECSILPIRVGLFNLLLVGQPLLKANPASQSVLYTEMILHRELSIQVFWRRLWSNVPAIGLLLGLAPRSYLSLFSSVSKAHMHTRTEEFSSFTERIPWVNPASGDKCAISESSTPICFEADDLARLLFDVYHEMVHYDATSTATAQRLSPSELQTTSDPHFTRETFAIFVAHVKIRTRLIDGTWSKMMEFLNGLIAYHGTENSLLNHFYDLQHQFRLHGVIPLEETGKFRVMVRSTKMFSKWPTVPRLICIVLTVPSAKLDPLRNRWSLEPSPRLVCEYGVDYDEIDLTHSSIHAAWGKCVPIGGSADRYYLEEDPEGFRGKSDLVVSFWTDAEMVMPPGMRVWLRLRDTPHAIANFEHELGPKLQLFEARLVDRDHVLLLRERPMGFSQTQKADRSILPQPISTPGDEYQVKAEFKDPKDNICSIVARMEIHSDVEKAQLSQVKKAVATQIGPCSLELAFGTLKRVLRFPYPISGTNSRVNINKSAYRIDVTAPISKPIETGGYPFNPFPVVQNPAPSPWNIHHVHIDRMPRVDIKQREKIKEWLICHTALQMSDRERIIQRSTHASNRRTSEALTSFKESMTGMVLDYVGIRDPSQGRHSTFGLIEPTYGIHTIVMVSGLKLDLAGMSFVLDCAIVSFSIESVPNIAPGIKPLEDYGFLQIRTRPVEVPLWKNLLPAFVERSRTWPHKADCRYDSEGTIPLSDKIDCDPLCQCGRGIGFDGPEWDVPAWKVFLPHATRAVLSPLFGVPYLEIVGGPASRTRGQQVPISWGQPPDVCWQCGGIGRPLLMCTRCKKARYCSKDCQKVDWKEHKKICN</sequence>
<dbReference type="InterPro" id="IPR002893">
    <property type="entry name" value="Znf_MYND"/>
</dbReference>
<keyword evidence="2 4" id="KW-0863">Zinc-finger</keyword>
<dbReference type="InterPro" id="IPR027974">
    <property type="entry name" value="DUF4470"/>
</dbReference>
<proteinExistence type="predicted"/>
<feature type="domain" description="MYND-type" evidence="5">
    <location>
        <begin position="1136"/>
        <end position="1174"/>
    </location>
</feature>
<evidence type="ECO:0000313" key="6">
    <source>
        <dbReference type="EMBL" id="CAE6474197.1"/>
    </source>
</evidence>
<organism evidence="6 7">
    <name type="scientific">Rhizoctonia solani</name>
    <dbReference type="NCBI Taxonomy" id="456999"/>
    <lineage>
        <taxon>Eukaryota</taxon>
        <taxon>Fungi</taxon>
        <taxon>Dikarya</taxon>
        <taxon>Basidiomycota</taxon>
        <taxon>Agaricomycotina</taxon>
        <taxon>Agaricomycetes</taxon>
        <taxon>Cantharellales</taxon>
        <taxon>Ceratobasidiaceae</taxon>
        <taxon>Rhizoctonia</taxon>
    </lineage>
</organism>
<name>A0A8H3C872_9AGAM</name>
<comment type="caution">
    <text evidence="6">The sequence shown here is derived from an EMBL/GenBank/DDBJ whole genome shotgun (WGS) entry which is preliminary data.</text>
</comment>
<protein>
    <recommendedName>
        <fullName evidence="5">MYND-type domain-containing protein</fullName>
    </recommendedName>
</protein>
<dbReference type="SUPFAM" id="SSF144232">
    <property type="entry name" value="HIT/MYND zinc finger-like"/>
    <property type="match status" value="1"/>
</dbReference>
<dbReference type="GO" id="GO:0000981">
    <property type="term" value="F:DNA-binding transcription factor activity, RNA polymerase II-specific"/>
    <property type="evidence" value="ECO:0007669"/>
    <property type="project" value="TreeGrafter"/>
</dbReference>